<feature type="binding site" evidence="7">
    <location>
        <position position="181"/>
    </location>
    <ligand>
        <name>4-imidazolone-5-propanoate</name>
        <dbReference type="ChEBI" id="CHEBI:77893"/>
    </ligand>
</feature>
<accession>A0AAE3TCH0</accession>
<feature type="binding site" evidence="7">
    <location>
        <position position="324"/>
    </location>
    <ligand>
        <name>N-formimidoyl-L-glutamate</name>
        <dbReference type="ChEBI" id="CHEBI:58928"/>
    </ligand>
</feature>
<feature type="binding site" evidence="7">
    <location>
        <position position="76"/>
    </location>
    <ligand>
        <name>Zn(2+)</name>
        <dbReference type="ChEBI" id="CHEBI:29105"/>
    </ligand>
</feature>
<feature type="binding site" evidence="7">
    <location>
        <position position="322"/>
    </location>
    <ligand>
        <name>N-formimidoyl-L-glutamate</name>
        <dbReference type="ChEBI" id="CHEBI:58928"/>
    </ligand>
</feature>
<gene>
    <name evidence="7 9" type="primary">hutI</name>
    <name evidence="9" type="ORF">P0M35_09665</name>
</gene>
<dbReference type="GO" id="GO:0005737">
    <property type="term" value="C:cytoplasm"/>
    <property type="evidence" value="ECO:0007669"/>
    <property type="project" value="UniProtKB-SubCell"/>
</dbReference>
<keyword evidence="6 7" id="KW-0408">Iron</keyword>
<proteinExistence type="inferred from homology"/>
<feature type="binding site" evidence="7">
    <location>
        <position position="249"/>
    </location>
    <ligand>
        <name>4-imidazolone-5-propanoate</name>
        <dbReference type="ChEBI" id="CHEBI:77893"/>
    </ligand>
</feature>
<evidence type="ECO:0000259" key="8">
    <source>
        <dbReference type="Pfam" id="PF01979"/>
    </source>
</evidence>
<name>A0AAE3TCH0_9BACT</name>
<dbReference type="NCBIfam" id="TIGR01224">
    <property type="entry name" value="hutI"/>
    <property type="match status" value="1"/>
</dbReference>
<feature type="binding site" evidence="7">
    <location>
        <position position="78"/>
    </location>
    <ligand>
        <name>Zn(2+)</name>
        <dbReference type="ChEBI" id="CHEBI:29105"/>
    </ligand>
</feature>
<dbReference type="GO" id="GO:0008270">
    <property type="term" value="F:zinc ion binding"/>
    <property type="evidence" value="ECO:0007669"/>
    <property type="project" value="UniProtKB-UniRule"/>
</dbReference>
<comment type="function">
    <text evidence="7">Catalyzes the hydrolytic cleavage of the carbon-nitrogen bond in imidazolone-5-propanoate to yield N-formimidoyl-L-glutamate. It is the third step in the universal histidine degradation pathway.</text>
</comment>
<keyword evidence="5 7" id="KW-0862">Zinc</keyword>
<dbReference type="GO" id="GO:0019556">
    <property type="term" value="P:L-histidine catabolic process to glutamate and formamide"/>
    <property type="evidence" value="ECO:0007669"/>
    <property type="project" value="UniProtKB-UniRule"/>
</dbReference>
<evidence type="ECO:0000256" key="2">
    <source>
        <dbReference type="ARBA" id="ARBA00022723"/>
    </source>
</evidence>
<evidence type="ECO:0000313" key="9">
    <source>
        <dbReference type="EMBL" id="MDF1612418.1"/>
    </source>
</evidence>
<organism evidence="9 10">
    <name type="scientific">Stygiobacter electus</name>
    <dbReference type="NCBI Taxonomy" id="3032292"/>
    <lineage>
        <taxon>Bacteria</taxon>
        <taxon>Pseudomonadati</taxon>
        <taxon>Ignavibacteriota</taxon>
        <taxon>Ignavibacteria</taxon>
        <taxon>Ignavibacteriales</taxon>
        <taxon>Melioribacteraceae</taxon>
        <taxon>Stygiobacter</taxon>
    </lineage>
</organism>
<comment type="caution">
    <text evidence="9">The sequence shown here is derived from an EMBL/GenBank/DDBJ whole genome shotgun (WGS) entry which is preliminary data.</text>
</comment>
<feature type="binding site" evidence="7">
    <location>
        <position position="325"/>
    </location>
    <ligand>
        <name>4-imidazolone-5-propanoate</name>
        <dbReference type="ChEBI" id="CHEBI:77893"/>
    </ligand>
</feature>
<protein>
    <recommendedName>
        <fullName evidence="1 7">Imidazolonepropionase</fullName>
        <ecNumber evidence="1 7">3.5.2.7</ecNumber>
    </recommendedName>
    <alternativeName>
        <fullName evidence="7">Imidazolone-5-propionate hydrolase</fullName>
    </alternativeName>
</protein>
<evidence type="ECO:0000256" key="1">
    <source>
        <dbReference type="ARBA" id="ARBA00012864"/>
    </source>
</evidence>
<sequence>MITLIKNASQIFTVESKGKLFKRGNDLKNICPLTNHSIVIEDELIKDLVTNNSSIKADEIIDAKNCIILPGLVECHTHSAFAGSRSNEFLMRLKGATYEEIANAGGGIISTMKAVRDSSFDELINLLYPRINHFISQGVTTLEIKSGYGLSFYDEIKLLQVINYFKKNSAINIVPTFLGAHTFPPEYRNDHKSYLELIINQLLPFIKKNNLAEAVDAFLETSAFNSNEVDLIFSNAKKLGFNLRLHTDQFNSIGGIDLAIKHKINSVDHLEVIKDEDIEKISKTKIASVLLPGVSFFLDYQFAPARKLIDHNAIIALSTDFNPGSSHIPNIQFIMQLAALKMKMSIEEIISAVTLNSAFALGLSDKIGSIEIGKEASFAIFNAKDISELIYHIGYNLNKFTISKGKIIYTNPEL</sequence>
<comment type="pathway">
    <text evidence="7">Amino-acid degradation; L-histidine degradation into L-glutamate; N-formimidoyl-L-glutamate from L-histidine: step 3/3.</text>
</comment>
<feature type="binding site" evidence="7">
    <location>
        <position position="246"/>
    </location>
    <ligand>
        <name>Fe(3+)</name>
        <dbReference type="ChEBI" id="CHEBI:29034"/>
    </ligand>
</feature>
<feature type="binding site" evidence="7">
    <location>
        <position position="246"/>
    </location>
    <ligand>
        <name>Zn(2+)</name>
        <dbReference type="ChEBI" id="CHEBI:29105"/>
    </ligand>
</feature>
<feature type="binding site" evidence="7">
    <location>
        <position position="320"/>
    </location>
    <ligand>
        <name>Fe(3+)</name>
        <dbReference type="ChEBI" id="CHEBI:29034"/>
    </ligand>
</feature>
<dbReference type="InterPro" id="IPR006680">
    <property type="entry name" value="Amidohydro-rel"/>
</dbReference>
<dbReference type="InterPro" id="IPR011059">
    <property type="entry name" value="Metal-dep_hydrolase_composite"/>
</dbReference>
<dbReference type="RefSeq" id="WP_321536189.1">
    <property type="nucleotide sequence ID" value="NZ_JARGDL010000013.1"/>
</dbReference>
<dbReference type="GO" id="GO:0050480">
    <property type="term" value="F:imidazolonepropionase activity"/>
    <property type="evidence" value="ECO:0007669"/>
    <property type="project" value="UniProtKB-UniRule"/>
</dbReference>
<dbReference type="EC" id="3.5.2.7" evidence="1 7"/>
<feature type="binding site" evidence="7">
    <location>
        <position position="320"/>
    </location>
    <ligand>
        <name>Zn(2+)</name>
        <dbReference type="ChEBI" id="CHEBI:29105"/>
    </ligand>
</feature>
<dbReference type="PANTHER" id="PTHR42752:SF1">
    <property type="entry name" value="IMIDAZOLONEPROPIONASE-RELATED"/>
    <property type="match status" value="1"/>
</dbReference>
<feature type="binding site" evidence="7">
    <location>
        <position position="148"/>
    </location>
    <ligand>
        <name>4-imidazolone-5-propanoate</name>
        <dbReference type="ChEBI" id="CHEBI:77893"/>
    </ligand>
</feature>
<dbReference type="CDD" id="cd01296">
    <property type="entry name" value="Imidazolone-5PH"/>
    <property type="match status" value="1"/>
</dbReference>
<dbReference type="FunFam" id="3.20.20.140:FF:000007">
    <property type="entry name" value="Imidazolonepropionase"/>
    <property type="match status" value="1"/>
</dbReference>
<keyword evidence="10" id="KW-1185">Reference proteome</keyword>
<keyword evidence="7" id="KW-0963">Cytoplasm</keyword>
<feature type="binding site" evidence="7">
    <location>
        <position position="85"/>
    </location>
    <ligand>
        <name>4-imidazolone-5-propanoate</name>
        <dbReference type="ChEBI" id="CHEBI:77893"/>
    </ligand>
</feature>
<keyword evidence="2 7" id="KW-0479">Metal-binding</keyword>
<evidence type="ECO:0000256" key="7">
    <source>
        <dbReference type="HAMAP-Rule" id="MF_00372"/>
    </source>
</evidence>
<comment type="subcellular location">
    <subcellularLocation>
        <location evidence="7">Cytoplasm</location>
    </subcellularLocation>
</comment>
<keyword evidence="4 7" id="KW-0369">Histidine metabolism</keyword>
<feature type="domain" description="Amidohydrolase-related" evidence="8">
    <location>
        <begin position="67"/>
        <end position="394"/>
    </location>
</feature>
<keyword evidence="3 7" id="KW-0378">Hydrolase</keyword>
<dbReference type="Proteomes" id="UP001221302">
    <property type="component" value="Unassembled WGS sequence"/>
</dbReference>
<dbReference type="EMBL" id="JARGDL010000013">
    <property type="protein sequence ID" value="MDF1612418.1"/>
    <property type="molecule type" value="Genomic_DNA"/>
</dbReference>
<comment type="cofactor">
    <cofactor evidence="7">
        <name>Zn(2+)</name>
        <dbReference type="ChEBI" id="CHEBI:29105"/>
    </cofactor>
    <cofactor evidence="7">
        <name>Fe(3+)</name>
        <dbReference type="ChEBI" id="CHEBI:29034"/>
    </cofactor>
    <text evidence="7">Binds 1 zinc or iron ion per subunit.</text>
</comment>
<dbReference type="AlphaFoldDB" id="A0AAE3TCH0"/>
<comment type="catalytic activity">
    <reaction evidence="7">
        <text>4-imidazolone-5-propanoate + H2O = N-formimidoyl-L-glutamate</text>
        <dbReference type="Rhea" id="RHEA:23660"/>
        <dbReference type="ChEBI" id="CHEBI:15377"/>
        <dbReference type="ChEBI" id="CHEBI:58928"/>
        <dbReference type="ChEBI" id="CHEBI:77893"/>
        <dbReference type="EC" id="3.5.2.7"/>
    </reaction>
</comment>
<evidence type="ECO:0000256" key="6">
    <source>
        <dbReference type="ARBA" id="ARBA00023004"/>
    </source>
</evidence>
<dbReference type="Pfam" id="PF01979">
    <property type="entry name" value="Amidohydro_1"/>
    <property type="match status" value="1"/>
</dbReference>
<comment type="similarity">
    <text evidence="7">Belongs to the metallo-dependent hydrolases superfamily. HutI family.</text>
</comment>
<evidence type="ECO:0000313" key="10">
    <source>
        <dbReference type="Proteomes" id="UP001221302"/>
    </source>
</evidence>
<feature type="binding site" evidence="7">
    <location>
        <position position="78"/>
    </location>
    <ligand>
        <name>Fe(3+)</name>
        <dbReference type="ChEBI" id="CHEBI:29034"/>
    </ligand>
</feature>
<dbReference type="InterPro" id="IPR005920">
    <property type="entry name" value="HutI"/>
</dbReference>
<dbReference type="Gene3D" id="2.30.40.10">
    <property type="entry name" value="Urease, subunit C, domain 1"/>
    <property type="match status" value="1"/>
</dbReference>
<evidence type="ECO:0000256" key="5">
    <source>
        <dbReference type="ARBA" id="ARBA00022833"/>
    </source>
</evidence>
<dbReference type="InterPro" id="IPR032466">
    <property type="entry name" value="Metal_Hydrolase"/>
</dbReference>
<dbReference type="SUPFAM" id="SSF51338">
    <property type="entry name" value="Composite domain of metallo-dependent hydrolases"/>
    <property type="match status" value="1"/>
</dbReference>
<evidence type="ECO:0000256" key="3">
    <source>
        <dbReference type="ARBA" id="ARBA00022801"/>
    </source>
</evidence>
<feature type="binding site" evidence="7">
    <location>
        <position position="148"/>
    </location>
    <ligand>
        <name>N-formimidoyl-L-glutamate</name>
        <dbReference type="ChEBI" id="CHEBI:58928"/>
    </ligand>
</feature>
<dbReference type="PANTHER" id="PTHR42752">
    <property type="entry name" value="IMIDAZOLONEPROPIONASE"/>
    <property type="match status" value="1"/>
</dbReference>
<dbReference type="SUPFAM" id="SSF51556">
    <property type="entry name" value="Metallo-dependent hydrolases"/>
    <property type="match status" value="1"/>
</dbReference>
<dbReference type="GO" id="GO:0005506">
    <property type="term" value="F:iron ion binding"/>
    <property type="evidence" value="ECO:0007669"/>
    <property type="project" value="UniProtKB-UniRule"/>
</dbReference>
<reference evidence="9" key="1">
    <citation type="submission" date="2023-03" db="EMBL/GenBank/DDBJ databases">
        <title>Stygiobacter electus gen. nov., sp. nov., facultatively anaerobic thermotolerant bacterium of the class Ignavibacteria from a well of Yessentuki mineral water deposit.</title>
        <authorList>
            <person name="Podosokorskaya O.A."/>
            <person name="Elcheninov A.G."/>
            <person name="Petrova N.F."/>
            <person name="Zavarzina D.G."/>
            <person name="Kublanov I.V."/>
            <person name="Merkel A.Y."/>
        </authorList>
    </citation>
    <scope>NUCLEOTIDE SEQUENCE</scope>
    <source>
        <strain evidence="9">09-Me</strain>
    </source>
</reference>
<dbReference type="HAMAP" id="MF_00372">
    <property type="entry name" value="HutI"/>
    <property type="match status" value="1"/>
</dbReference>
<evidence type="ECO:0000256" key="4">
    <source>
        <dbReference type="ARBA" id="ARBA00022808"/>
    </source>
</evidence>
<feature type="binding site" evidence="7">
    <location>
        <position position="76"/>
    </location>
    <ligand>
        <name>Fe(3+)</name>
        <dbReference type="ChEBI" id="CHEBI:29034"/>
    </ligand>
</feature>
<dbReference type="Gene3D" id="3.20.20.140">
    <property type="entry name" value="Metal-dependent hydrolases"/>
    <property type="match status" value="1"/>
</dbReference>